<sequence>MSSCTLFAFGTCSNDTAIRKFNRSEPRSDPVGSSHMSRSRILERGVFNQYSLPSVMLLLRKRLVGSAHVKVVGFRRPPVLVASRPHEPSETHSPVIVFQQKADILAGRRIFVNNYLAEHRRISVQSGGSSIPALSPVSHQSDE</sequence>
<proteinExistence type="predicted"/>
<accession>A0AAV1JCI9</accession>
<evidence type="ECO:0000313" key="2">
    <source>
        <dbReference type="Proteomes" id="UP001497472"/>
    </source>
</evidence>
<organism evidence="1 2">
    <name type="scientific">Leptosia nina</name>
    <dbReference type="NCBI Taxonomy" id="320188"/>
    <lineage>
        <taxon>Eukaryota</taxon>
        <taxon>Metazoa</taxon>
        <taxon>Ecdysozoa</taxon>
        <taxon>Arthropoda</taxon>
        <taxon>Hexapoda</taxon>
        <taxon>Insecta</taxon>
        <taxon>Pterygota</taxon>
        <taxon>Neoptera</taxon>
        <taxon>Endopterygota</taxon>
        <taxon>Lepidoptera</taxon>
        <taxon>Glossata</taxon>
        <taxon>Ditrysia</taxon>
        <taxon>Papilionoidea</taxon>
        <taxon>Pieridae</taxon>
        <taxon>Pierinae</taxon>
        <taxon>Leptosia</taxon>
    </lineage>
</organism>
<keyword evidence="2" id="KW-1185">Reference proteome</keyword>
<comment type="caution">
    <text evidence="1">The sequence shown here is derived from an EMBL/GenBank/DDBJ whole genome shotgun (WGS) entry which is preliminary data.</text>
</comment>
<evidence type="ECO:0000313" key="1">
    <source>
        <dbReference type="EMBL" id="CAK1546821.1"/>
    </source>
</evidence>
<reference evidence="1 2" key="1">
    <citation type="submission" date="2023-11" db="EMBL/GenBank/DDBJ databases">
        <authorList>
            <person name="Okamura Y."/>
        </authorList>
    </citation>
    <scope>NUCLEOTIDE SEQUENCE [LARGE SCALE GENOMIC DNA]</scope>
</reference>
<name>A0AAV1JCI9_9NEOP</name>
<dbReference type="EMBL" id="CAVLEF010000008">
    <property type="protein sequence ID" value="CAK1546821.1"/>
    <property type="molecule type" value="Genomic_DNA"/>
</dbReference>
<protein>
    <submittedName>
        <fullName evidence="1">Uncharacterized protein</fullName>
    </submittedName>
</protein>
<dbReference type="Proteomes" id="UP001497472">
    <property type="component" value="Unassembled WGS sequence"/>
</dbReference>
<dbReference type="AlphaFoldDB" id="A0AAV1JCI9"/>
<gene>
    <name evidence="1" type="ORF">LNINA_LOCUS6339</name>
</gene>